<proteinExistence type="predicted"/>
<reference evidence="1 2" key="1">
    <citation type="submission" date="2024-08" db="EMBL/GenBank/DDBJ databases">
        <authorList>
            <person name="Cucini C."/>
            <person name="Frati F."/>
        </authorList>
    </citation>
    <scope>NUCLEOTIDE SEQUENCE [LARGE SCALE GENOMIC DNA]</scope>
</reference>
<protein>
    <submittedName>
        <fullName evidence="1">Uncharacterized protein</fullName>
    </submittedName>
</protein>
<accession>A0ABP1QLT3</accession>
<evidence type="ECO:0000313" key="1">
    <source>
        <dbReference type="EMBL" id="CAL8107807.1"/>
    </source>
</evidence>
<sequence length="195" mass="22612">MVVETPTRQQSHAYLQQIIEDKRMELNMNLLELKTLTMPLSAEICTFLENRENCEAYAEMILEIITLNKHFLSYTSQYFPIAKMYETVNNKFKELLNKLLPLATKIEDIESRTHETLSRNTAEMSVEELLNVMSWLEADINSSVELTTGFSNLMKEWNDPKVDLLGVIKDCALKMFKLAKDLQQALWSNVRNGEI</sequence>
<comment type="caution">
    <text evidence="1">The sequence shown here is derived from an EMBL/GenBank/DDBJ whole genome shotgun (WGS) entry which is preliminary data.</text>
</comment>
<keyword evidence="2" id="KW-1185">Reference proteome</keyword>
<organism evidence="1 2">
    <name type="scientific">Orchesella dallaii</name>
    <dbReference type="NCBI Taxonomy" id="48710"/>
    <lineage>
        <taxon>Eukaryota</taxon>
        <taxon>Metazoa</taxon>
        <taxon>Ecdysozoa</taxon>
        <taxon>Arthropoda</taxon>
        <taxon>Hexapoda</taxon>
        <taxon>Collembola</taxon>
        <taxon>Entomobryomorpha</taxon>
        <taxon>Entomobryoidea</taxon>
        <taxon>Orchesellidae</taxon>
        <taxon>Orchesellinae</taxon>
        <taxon>Orchesella</taxon>
    </lineage>
</organism>
<dbReference type="EMBL" id="CAXLJM020000039">
    <property type="protein sequence ID" value="CAL8107807.1"/>
    <property type="molecule type" value="Genomic_DNA"/>
</dbReference>
<evidence type="ECO:0000313" key="2">
    <source>
        <dbReference type="Proteomes" id="UP001642540"/>
    </source>
</evidence>
<name>A0ABP1QLT3_9HEXA</name>
<gene>
    <name evidence="1" type="ORF">ODALV1_LOCUS12777</name>
</gene>
<dbReference type="Proteomes" id="UP001642540">
    <property type="component" value="Unassembled WGS sequence"/>
</dbReference>